<gene>
    <name evidence="2" type="ORF">QO014_004668</name>
</gene>
<accession>A0ABU0HD56</accession>
<feature type="domain" description="Chromosomal replication initiator DnaA C-terminal" evidence="1">
    <location>
        <begin position="21"/>
        <end position="90"/>
    </location>
</feature>
<dbReference type="InterPro" id="IPR010921">
    <property type="entry name" value="Trp_repressor/repl_initiator"/>
</dbReference>
<dbReference type="SMART" id="SM00760">
    <property type="entry name" value="Bac_DnaA_C"/>
    <property type="match status" value="1"/>
</dbReference>
<dbReference type="SUPFAM" id="SSF48295">
    <property type="entry name" value="TrpR-like"/>
    <property type="match status" value="1"/>
</dbReference>
<evidence type="ECO:0000259" key="1">
    <source>
        <dbReference type="SMART" id="SM00760"/>
    </source>
</evidence>
<protein>
    <submittedName>
        <fullName evidence="2">Chromosomal replication initiation ATPase DnaA</fullName>
    </submittedName>
</protein>
<organism evidence="2 3">
    <name type="scientific">Kaistia dalseonensis</name>
    <dbReference type="NCBI Taxonomy" id="410840"/>
    <lineage>
        <taxon>Bacteria</taxon>
        <taxon>Pseudomonadati</taxon>
        <taxon>Pseudomonadota</taxon>
        <taxon>Alphaproteobacteria</taxon>
        <taxon>Hyphomicrobiales</taxon>
        <taxon>Kaistiaceae</taxon>
        <taxon>Kaistia</taxon>
    </lineage>
</organism>
<comment type="caution">
    <text evidence="2">The sequence shown here is derived from an EMBL/GenBank/DDBJ whole genome shotgun (WGS) entry which is preliminary data.</text>
</comment>
<reference evidence="2 3" key="1">
    <citation type="submission" date="2023-07" db="EMBL/GenBank/DDBJ databases">
        <title>Genomic Encyclopedia of Type Strains, Phase IV (KMG-IV): sequencing the most valuable type-strain genomes for metagenomic binning, comparative biology and taxonomic classification.</title>
        <authorList>
            <person name="Goeker M."/>
        </authorList>
    </citation>
    <scope>NUCLEOTIDE SEQUENCE [LARGE SCALE GENOMIC DNA]</scope>
    <source>
        <strain evidence="2 3">B6-8</strain>
    </source>
</reference>
<sequence length="124" mass="13833">MRRVKNERGRARPRRVIPDEARHLIAAVVGPALEVEAGELLASGRGSARGAYARQIAIYLACTRFGLSFTEAGQLFGRDRTTAAHACRRVEERRDERSTDQMIDRLDRAVAQEGALMPAFRRLA</sequence>
<proteinExistence type="predicted"/>
<dbReference type="EMBL" id="JAUSVO010000007">
    <property type="protein sequence ID" value="MDQ0440255.1"/>
    <property type="molecule type" value="Genomic_DNA"/>
</dbReference>
<dbReference type="RefSeq" id="WP_266351118.1">
    <property type="nucleotide sequence ID" value="NZ_JAPKNG010000007.1"/>
</dbReference>
<dbReference type="InterPro" id="IPR013159">
    <property type="entry name" value="DnaA_C"/>
</dbReference>
<dbReference type="Proteomes" id="UP001241603">
    <property type="component" value="Unassembled WGS sequence"/>
</dbReference>
<evidence type="ECO:0000313" key="3">
    <source>
        <dbReference type="Proteomes" id="UP001241603"/>
    </source>
</evidence>
<dbReference type="Gene3D" id="1.10.1750.10">
    <property type="match status" value="1"/>
</dbReference>
<evidence type="ECO:0000313" key="2">
    <source>
        <dbReference type="EMBL" id="MDQ0440255.1"/>
    </source>
</evidence>
<keyword evidence="3" id="KW-1185">Reference proteome</keyword>
<dbReference type="Pfam" id="PF08299">
    <property type="entry name" value="Bac_DnaA_C"/>
    <property type="match status" value="1"/>
</dbReference>
<name>A0ABU0HD56_9HYPH</name>